<evidence type="ECO:0000313" key="2">
    <source>
        <dbReference type="EMBL" id="CBY20724.1"/>
    </source>
</evidence>
<name>E4WSJ1_OIKDI</name>
<evidence type="ECO:0000313" key="4">
    <source>
        <dbReference type="Proteomes" id="UP000001307"/>
    </source>
</evidence>
<feature type="region of interest" description="Disordered" evidence="1">
    <location>
        <begin position="268"/>
        <end position="295"/>
    </location>
</feature>
<evidence type="ECO:0000256" key="1">
    <source>
        <dbReference type="SAM" id="MobiDB-lite"/>
    </source>
</evidence>
<dbReference type="InParanoid" id="E4WSJ1"/>
<gene>
    <name evidence="2" type="ORF">GSOID_T00000727001</name>
    <name evidence="3" type="ORF">GSOID_T00031735001</name>
</gene>
<dbReference type="AlphaFoldDB" id="E4WSJ1"/>
<evidence type="ECO:0000313" key="3">
    <source>
        <dbReference type="EMBL" id="CBY38224.1"/>
    </source>
</evidence>
<sequence>MQNLRSKPLLSCAFRNRYISKNLSLTTVYREDKDTKLVPGSINQFVRVFGHKTEKHATRNGNLILDHRRRLRRAIKAFIFSPIYAVPLFFREVSIPMLGAIDAVSPCLMLAAWQIYSLALLKDYKSQYPLVHKVLFNPYDGGVALMREQWAHAANPLRNRRPKLELFYIPHEESHMYKSVGTTLPEGCVIQDADIKISDGTNVSKHHGFIHSDVILNEIAFDNYTNELLASRLMNDMIDLRFQKDSILRLPDISFGTNAEFVERDQASERFQEARKRRDAFADRMMHPSQADQAK</sequence>
<organism evidence="2">
    <name type="scientific">Oikopleura dioica</name>
    <name type="common">Tunicate</name>
    <dbReference type="NCBI Taxonomy" id="34765"/>
    <lineage>
        <taxon>Eukaryota</taxon>
        <taxon>Metazoa</taxon>
        <taxon>Chordata</taxon>
        <taxon>Tunicata</taxon>
        <taxon>Appendicularia</taxon>
        <taxon>Copelata</taxon>
        <taxon>Oikopleuridae</taxon>
        <taxon>Oikopleura</taxon>
    </lineage>
</organism>
<accession>E4WSJ1</accession>
<dbReference type="OrthoDB" id="10304605at2759"/>
<feature type="compositionally biased region" description="Basic and acidic residues" evidence="1">
    <location>
        <begin position="268"/>
        <end position="286"/>
    </location>
</feature>
<dbReference type="EMBL" id="FN655162">
    <property type="protein sequence ID" value="CBY38224.1"/>
    <property type="molecule type" value="Genomic_DNA"/>
</dbReference>
<reference evidence="2" key="1">
    <citation type="journal article" date="2010" name="Science">
        <title>Plasticity of animal genome architecture unmasked by rapid evolution of a pelagic tunicate.</title>
        <authorList>
            <person name="Denoeud F."/>
            <person name="Henriet S."/>
            <person name="Mungpakdee S."/>
            <person name="Aury J.M."/>
            <person name="Da Silva C."/>
            <person name="Brinkmann H."/>
            <person name="Mikhaleva J."/>
            <person name="Olsen L.C."/>
            <person name="Jubin C."/>
            <person name="Canestro C."/>
            <person name="Bouquet J.M."/>
            <person name="Danks G."/>
            <person name="Poulain J."/>
            <person name="Campsteijn C."/>
            <person name="Adamski M."/>
            <person name="Cross I."/>
            <person name="Yadetie F."/>
            <person name="Muffato M."/>
            <person name="Louis A."/>
            <person name="Butcher S."/>
            <person name="Tsagkogeorga G."/>
            <person name="Konrad A."/>
            <person name="Singh S."/>
            <person name="Jensen M.F."/>
            <person name="Cong E.H."/>
            <person name="Eikeseth-Otteraa H."/>
            <person name="Noel B."/>
            <person name="Anthouard V."/>
            <person name="Porcel B.M."/>
            <person name="Kachouri-Lafond R."/>
            <person name="Nishino A."/>
            <person name="Ugolini M."/>
            <person name="Chourrout P."/>
            <person name="Nishida H."/>
            <person name="Aasland R."/>
            <person name="Huzurbazar S."/>
            <person name="Westhof E."/>
            <person name="Delsuc F."/>
            <person name="Lehrach H."/>
            <person name="Reinhardt R."/>
            <person name="Weissenbach J."/>
            <person name="Roy S.W."/>
            <person name="Artiguenave F."/>
            <person name="Postlethwait J.H."/>
            <person name="Manak J.R."/>
            <person name="Thompson E.M."/>
            <person name="Jaillon O."/>
            <person name="Du Pasquier L."/>
            <person name="Boudinot P."/>
            <person name="Liberles D.A."/>
            <person name="Volff J.N."/>
            <person name="Philippe H."/>
            <person name="Lenhard B."/>
            <person name="Roest Crollius H."/>
            <person name="Wincker P."/>
            <person name="Chourrout D."/>
        </authorList>
    </citation>
    <scope>NUCLEOTIDE SEQUENCE [LARGE SCALE GENOMIC DNA]</scope>
</reference>
<proteinExistence type="predicted"/>
<protein>
    <submittedName>
        <fullName evidence="2">Uncharacterized protein</fullName>
    </submittedName>
</protein>
<dbReference type="Proteomes" id="UP000011014">
    <property type="component" value="Unassembled WGS sequence"/>
</dbReference>
<dbReference type="EMBL" id="FN653015">
    <property type="protein sequence ID" value="CBY20724.1"/>
    <property type="molecule type" value="Genomic_DNA"/>
</dbReference>
<keyword evidence="4" id="KW-1185">Reference proteome</keyword>
<dbReference type="Proteomes" id="UP000001307">
    <property type="component" value="Unassembled WGS sequence"/>
</dbReference>